<dbReference type="EMBL" id="MU167344">
    <property type="protein sequence ID" value="KAG0142563.1"/>
    <property type="molecule type" value="Genomic_DNA"/>
</dbReference>
<comment type="caution">
    <text evidence="6">The sequence shown here is derived from an EMBL/GenBank/DDBJ whole genome shotgun (WGS) entry which is preliminary data.</text>
</comment>
<dbReference type="InterPro" id="IPR002661">
    <property type="entry name" value="Ribosome_recyc_fac"/>
</dbReference>
<feature type="compositionally biased region" description="Low complexity" evidence="4">
    <location>
        <begin position="57"/>
        <end position="72"/>
    </location>
</feature>
<dbReference type="GO" id="GO:0006412">
    <property type="term" value="P:translation"/>
    <property type="evidence" value="ECO:0007669"/>
    <property type="project" value="UniProtKB-KW"/>
</dbReference>
<gene>
    <name evidence="6" type="ORF">CROQUDRAFT_662353</name>
</gene>
<dbReference type="OrthoDB" id="407355at2759"/>
<keyword evidence="7" id="KW-1185">Reference proteome</keyword>
<dbReference type="GO" id="GO:0043023">
    <property type="term" value="F:ribosomal large subunit binding"/>
    <property type="evidence" value="ECO:0007669"/>
    <property type="project" value="TreeGrafter"/>
</dbReference>
<dbReference type="Gene3D" id="1.10.132.20">
    <property type="entry name" value="Ribosome-recycling factor"/>
    <property type="match status" value="1"/>
</dbReference>
<feature type="compositionally biased region" description="Basic and acidic residues" evidence="4">
    <location>
        <begin position="73"/>
        <end position="87"/>
    </location>
</feature>
<dbReference type="InterPro" id="IPR036191">
    <property type="entry name" value="RRF_sf"/>
</dbReference>
<evidence type="ECO:0000256" key="4">
    <source>
        <dbReference type="SAM" id="MobiDB-lite"/>
    </source>
</evidence>
<evidence type="ECO:0000256" key="1">
    <source>
        <dbReference type="ARBA" id="ARBA00005912"/>
    </source>
</evidence>
<dbReference type="Gene3D" id="3.30.1360.40">
    <property type="match status" value="1"/>
</dbReference>
<evidence type="ECO:0000256" key="3">
    <source>
        <dbReference type="ARBA" id="ARBA00024909"/>
    </source>
</evidence>
<accession>A0A9P6NEI4</accession>
<dbReference type="InterPro" id="IPR023584">
    <property type="entry name" value="Ribosome_recyc_fac_dom"/>
</dbReference>
<feature type="compositionally biased region" description="Polar residues" evidence="4">
    <location>
        <begin position="37"/>
        <end position="51"/>
    </location>
</feature>
<dbReference type="Proteomes" id="UP000886653">
    <property type="component" value="Unassembled WGS sequence"/>
</dbReference>
<sequence>MSLIHRSVLQLVRPLTYSSIKPFTSLATPISLLSNKQRSPFHTRPFSNTRPSPAKKTSSSRGSSGPSSTDDPSSQKESFDASRIEKEMGTGVGRLRMEIKTLVNRVGRLTPAYLDGVKVELEGGLRSPIDNIAQVIVLDPATLSVVPYDASHQKPIEKALYDSPELKLAPNLQSDGSILLAVPKMTVESRQTLAKKAGQVCEQARGVIRQARQVAQKASRKDLDSNLITKDDFKSNNKVLDDITKVHTKQIDEIETKAKRVLLDL</sequence>
<evidence type="ECO:0000313" key="7">
    <source>
        <dbReference type="Proteomes" id="UP000886653"/>
    </source>
</evidence>
<dbReference type="GO" id="GO:0005739">
    <property type="term" value="C:mitochondrion"/>
    <property type="evidence" value="ECO:0007669"/>
    <property type="project" value="TreeGrafter"/>
</dbReference>
<dbReference type="Pfam" id="PF01765">
    <property type="entry name" value="RRF"/>
    <property type="match status" value="1"/>
</dbReference>
<dbReference type="SUPFAM" id="SSF55194">
    <property type="entry name" value="Ribosome recycling factor, RRF"/>
    <property type="match status" value="1"/>
</dbReference>
<comment type="function">
    <text evidence="3">Necessary for protein synthesis in mitochondria. Functions as a ribosome recycling factor in mitochondria.</text>
</comment>
<name>A0A9P6NEI4_9BASI</name>
<protein>
    <recommendedName>
        <fullName evidence="5">Ribosome recycling factor domain-containing protein</fullName>
    </recommendedName>
</protein>
<feature type="region of interest" description="Disordered" evidence="4">
    <location>
        <begin position="37"/>
        <end position="87"/>
    </location>
</feature>
<evidence type="ECO:0000313" key="6">
    <source>
        <dbReference type="EMBL" id="KAG0142563.1"/>
    </source>
</evidence>
<reference evidence="6" key="1">
    <citation type="submission" date="2013-11" db="EMBL/GenBank/DDBJ databases">
        <title>Genome sequence of the fusiform rust pathogen reveals effectors for host alternation and coevolution with pine.</title>
        <authorList>
            <consortium name="DOE Joint Genome Institute"/>
            <person name="Smith K."/>
            <person name="Pendleton A."/>
            <person name="Kubisiak T."/>
            <person name="Anderson C."/>
            <person name="Salamov A."/>
            <person name="Aerts A."/>
            <person name="Riley R."/>
            <person name="Clum A."/>
            <person name="Lindquist E."/>
            <person name="Ence D."/>
            <person name="Campbell M."/>
            <person name="Kronenberg Z."/>
            <person name="Feau N."/>
            <person name="Dhillon B."/>
            <person name="Hamelin R."/>
            <person name="Burleigh J."/>
            <person name="Smith J."/>
            <person name="Yandell M."/>
            <person name="Nelson C."/>
            <person name="Grigoriev I."/>
            <person name="Davis J."/>
        </authorList>
    </citation>
    <scope>NUCLEOTIDE SEQUENCE</scope>
    <source>
        <strain evidence="6">G11</strain>
    </source>
</reference>
<feature type="domain" description="Ribosome recycling factor" evidence="5">
    <location>
        <begin position="105"/>
        <end position="262"/>
    </location>
</feature>
<proteinExistence type="inferred from homology"/>
<keyword evidence="2" id="KW-0648">Protein biosynthesis</keyword>
<dbReference type="AlphaFoldDB" id="A0A9P6NEI4"/>
<evidence type="ECO:0000259" key="5">
    <source>
        <dbReference type="Pfam" id="PF01765"/>
    </source>
</evidence>
<organism evidence="6 7">
    <name type="scientific">Cronartium quercuum f. sp. fusiforme G11</name>
    <dbReference type="NCBI Taxonomy" id="708437"/>
    <lineage>
        <taxon>Eukaryota</taxon>
        <taxon>Fungi</taxon>
        <taxon>Dikarya</taxon>
        <taxon>Basidiomycota</taxon>
        <taxon>Pucciniomycotina</taxon>
        <taxon>Pucciniomycetes</taxon>
        <taxon>Pucciniales</taxon>
        <taxon>Coleosporiaceae</taxon>
        <taxon>Cronartium</taxon>
    </lineage>
</organism>
<dbReference type="PANTHER" id="PTHR20982:SF3">
    <property type="entry name" value="MITOCHONDRIAL RIBOSOME RECYCLING FACTOR PSEUDO 1"/>
    <property type="match status" value="1"/>
</dbReference>
<comment type="similarity">
    <text evidence="1">Belongs to the RRF family.</text>
</comment>
<dbReference type="PANTHER" id="PTHR20982">
    <property type="entry name" value="RIBOSOME RECYCLING FACTOR"/>
    <property type="match status" value="1"/>
</dbReference>
<evidence type="ECO:0000256" key="2">
    <source>
        <dbReference type="ARBA" id="ARBA00022917"/>
    </source>
</evidence>